<gene>
    <name evidence="4" type="primary">maoP</name>
    <name evidence="4" type="ORF">SCD92_01710</name>
</gene>
<evidence type="ECO:0000256" key="3">
    <source>
        <dbReference type="SAM" id="MobiDB-lite"/>
    </source>
</evidence>
<organism evidence="4 5">
    <name type="scientific">Gilvimarinus gilvus</name>
    <dbReference type="NCBI Taxonomy" id="3058038"/>
    <lineage>
        <taxon>Bacteria</taxon>
        <taxon>Pseudomonadati</taxon>
        <taxon>Pseudomonadota</taxon>
        <taxon>Gammaproteobacteria</taxon>
        <taxon>Cellvibrionales</taxon>
        <taxon>Cellvibrionaceae</taxon>
        <taxon>Gilvimarinus</taxon>
    </lineage>
</organism>
<evidence type="ECO:0000313" key="5">
    <source>
        <dbReference type="Proteomes" id="UP001273505"/>
    </source>
</evidence>
<evidence type="ECO:0000256" key="2">
    <source>
        <dbReference type="ARBA" id="ARBA00093628"/>
    </source>
</evidence>
<accession>A0ABU4RT45</accession>
<dbReference type="EMBL" id="JAXAFO010000002">
    <property type="protein sequence ID" value="MDX6848056.1"/>
    <property type="molecule type" value="Genomic_DNA"/>
</dbReference>
<feature type="region of interest" description="Disordered" evidence="3">
    <location>
        <begin position="1"/>
        <end position="20"/>
    </location>
</feature>
<dbReference type="RefSeq" id="WP_302723238.1">
    <property type="nucleotide sequence ID" value="NZ_JAULRU010000583.1"/>
</dbReference>
<dbReference type="Pfam" id="PF04219">
    <property type="entry name" value="DUF413"/>
    <property type="match status" value="1"/>
</dbReference>
<sequence length="92" mass="10328">MLPREHYLKQPYHGANDLNDTHPLTSAQLRLIKKHGALINALLQDEVLNPNFADMQLLKAIDGKSSATNPVAHAWLKYTSIKQEQCPLRNSA</sequence>
<dbReference type="Proteomes" id="UP001273505">
    <property type="component" value="Unassembled WGS sequence"/>
</dbReference>
<evidence type="ECO:0000313" key="4">
    <source>
        <dbReference type="EMBL" id="MDX6848056.1"/>
    </source>
</evidence>
<comment type="similarity">
    <text evidence="1">Belongs to the MaoP family.</text>
</comment>
<comment type="caution">
    <text evidence="4">The sequence shown here is derived from an EMBL/GenBank/DDBJ whole genome shotgun (WGS) entry which is preliminary data.</text>
</comment>
<name>A0ABU4RT45_9GAMM</name>
<protein>
    <recommendedName>
        <fullName evidence="2">Macrodomain Ori protein</fullName>
    </recommendedName>
</protein>
<dbReference type="InterPro" id="IPR007335">
    <property type="entry name" value="DUF413"/>
</dbReference>
<reference evidence="4 5" key="1">
    <citation type="submission" date="2023-11" db="EMBL/GenBank/DDBJ databases">
        <title>Gilvimarinus fulvus sp. nov., isolated from the surface of Kelp.</title>
        <authorList>
            <person name="Sun Y.Y."/>
            <person name="Gong Y."/>
            <person name="Du Z.J."/>
        </authorList>
    </citation>
    <scope>NUCLEOTIDE SEQUENCE [LARGE SCALE GENOMIC DNA]</scope>
    <source>
        <strain evidence="4 5">SDUM040013</strain>
    </source>
</reference>
<keyword evidence="5" id="KW-1185">Reference proteome</keyword>
<proteinExistence type="inferred from homology"/>
<evidence type="ECO:0000256" key="1">
    <source>
        <dbReference type="ARBA" id="ARBA00093464"/>
    </source>
</evidence>